<dbReference type="Proteomes" id="UP001604002">
    <property type="component" value="Unassembled WGS sequence"/>
</dbReference>
<reference evidence="1 2" key="1">
    <citation type="submission" date="2024-02" db="EMBL/GenBank/DDBJ databases">
        <title>Expansion and revision of Xanthobacter and proposal of Roseixanthobacter gen. nov.</title>
        <authorList>
            <person name="Soltysiak M.P.M."/>
            <person name="Jalihal A."/>
            <person name="Ory A."/>
            <person name="Chrisophersen C."/>
            <person name="Lee A.D."/>
            <person name="Boulton J."/>
            <person name="Springer M."/>
        </authorList>
    </citation>
    <scope>NUCLEOTIDE SEQUENCE [LARGE SCALE GENOMIC DNA]</scope>
    <source>
        <strain evidence="1 2">23A</strain>
    </source>
</reference>
<evidence type="ECO:0000313" key="2">
    <source>
        <dbReference type="Proteomes" id="UP001604002"/>
    </source>
</evidence>
<name>A0ABW6ZUH5_9HYPH</name>
<dbReference type="EMBL" id="JBAFVH010000002">
    <property type="protein sequence ID" value="MFG1371462.1"/>
    <property type="molecule type" value="Genomic_DNA"/>
</dbReference>
<keyword evidence="2" id="KW-1185">Reference proteome</keyword>
<gene>
    <name evidence="1" type="ORF">V5F32_04725</name>
</gene>
<comment type="caution">
    <text evidence="1">The sequence shown here is derived from an EMBL/GenBank/DDBJ whole genome shotgun (WGS) entry which is preliminary data.</text>
</comment>
<sequence length="76" mass="8288">MGGMVEGDFTVEQWDDAGRKCIEIMARAGNALVARAAFDMALTQRPGRYVILCHGARIIAKSPLADRLLREQAARG</sequence>
<protein>
    <submittedName>
        <fullName evidence="1">Uncharacterized protein</fullName>
    </submittedName>
</protein>
<organism evidence="1 2">
    <name type="scientific">Xanthobacter oligotrophicus</name>
    <dbReference type="NCBI Taxonomy" id="2607286"/>
    <lineage>
        <taxon>Bacteria</taxon>
        <taxon>Pseudomonadati</taxon>
        <taxon>Pseudomonadota</taxon>
        <taxon>Alphaproteobacteria</taxon>
        <taxon>Hyphomicrobiales</taxon>
        <taxon>Xanthobacteraceae</taxon>
        <taxon>Xanthobacter</taxon>
    </lineage>
</organism>
<accession>A0ABW6ZUH5</accession>
<proteinExistence type="predicted"/>
<evidence type="ECO:0000313" key="1">
    <source>
        <dbReference type="EMBL" id="MFG1371462.1"/>
    </source>
</evidence>
<dbReference type="RefSeq" id="WP_393991442.1">
    <property type="nucleotide sequence ID" value="NZ_JBAFVH010000002.1"/>
</dbReference>